<dbReference type="Pfam" id="PF00589">
    <property type="entry name" value="Phage_integrase"/>
    <property type="match status" value="1"/>
</dbReference>
<dbReference type="STRING" id="1841861.GCA_900157365_00795"/>
<dbReference type="GO" id="GO:0015074">
    <property type="term" value="P:DNA integration"/>
    <property type="evidence" value="ECO:0007669"/>
    <property type="project" value="InterPro"/>
</dbReference>
<dbReference type="InterPro" id="IPR044068">
    <property type="entry name" value="CB"/>
</dbReference>
<dbReference type="InterPro" id="IPR050090">
    <property type="entry name" value="Tyrosine_recombinase_XerCD"/>
</dbReference>
<gene>
    <name evidence="7" type="ORF">MNAB215_2477</name>
</gene>
<dbReference type="InterPro" id="IPR011010">
    <property type="entry name" value="DNA_brk_join_enz"/>
</dbReference>
<dbReference type="InterPro" id="IPR010998">
    <property type="entry name" value="Integrase_recombinase_N"/>
</dbReference>
<evidence type="ECO:0000256" key="1">
    <source>
        <dbReference type="ARBA" id="ARBA00008857"/>
    </source>
</evidence>
<evidence type="ECO:0000259" key="6">
    <source>
        <dbReference type="PROSITE" id="PS51900"/>
    </source>
</evidence>
<sequence length="402" mass="45265">MPRQQLPPQIKKITLKNGKVRYHVKENGRVDSITKQRPKLDKRFDTEKEARDALRDFQYQTARGTYVMRSTLTVEQACTNWLAGRHGLRKSAKAAYRNGLQPLRDRHGGMPIQALEKRHLDELVTDLMAGGVVPVHVKEGRGVRGHYRRPWRATTINPMLNYLESMLNELLKQGKVNYNVAALVDRLPVSKVPMQTFTTVEVERLLDTFAEDRLAHVWHLALAGLRRGELCGLRWTDIDFEAHTINIEITRVVVDGEVVEGGTKSETSTRVLPLTPELLAALRAATRMQAVEQLAAGPAYERSGHVVVDPLGRRYHPDTVSDYWAAACAKAGVKRIRLHDARHTCGTLMHLEHNVPVAIISAWLGHADTAFTMRTYVHNQPEKLALAAKSISSWTRAKKSAQ</sequence>
<dbReference type="InterPro" id="IPR013762">
    <property type="entry name" value="Integrase-like_cat_sf"/>
</dbReference>
<evidence type="ECO:0000313" key="8">
    <source>
        <dbReference type="Proteomes" id="UP000240424"/>
    </source>
</evidence>
<dbReference type="PANTHER" id="PTHR30349">
    <property type="entry name" value="PHAGE INTEGRASE-RELATED"/>
    <property type="match status" value="1"/>
</dbReference>
<name>A0A2U3P966_9MYCO</name>
<evidence type="ECO:0000313" key="7">
    <source>
        <dbReference type="EMBL" id="SPM40281.1"/>
    </source>
</evidence>
<dbReference type="PROSITE" id="PS51898">
    <property type="entry name" value="TYR_RECOMBINASE"/>
    <property type="match status" value="1"/>
</dbReference>
<dbReference type="SUPFAM" id="SSF56349">
    <property type="entry name" value="DNA breaking-rejoining enzymes"/>
    <property type="match status" value="1"/>
</dbReference>
<reference evidence="7 8" key="1">
    <citation type="submission" date="2017-01" db="EMBL/GenBank/DDBJ databases">
        <authorList>
            <consortium name="Urmite Genomes"/>
        </authorList>
    </citation>
    <scope>NUCLEOTIDE SEQUENCE [LARGE SCALE GENOMIC DNA]</scope>
    <source>
        <strain evidence="7 8">AB215</strain>
    </source>
</reference>
<dbReference type="Proteomes" id="UP000240424">
    <property type="component" value="Unassembled WGS sequence"/>
</dbReference>
<keyword evidence="2 4" id="KW-0238">DNA-binding</keyword>
<dbReference type="CDD" id="cd01189">
    <property type="entry name" value="INT_ICEBs1_C_like"/>
    <property type="match status" value="1"/>
</dbReference>
<dbReference type="EMBL" id="FUEZ01000004">
    <property type="protein sequence ID" value="SPM40281.1"/>
    <property type="molecule type" value="Genomic_DNA"/>
</dbReference>
<dbReference type="PANTHER" id="PTHR30349:SF41">
    <property type="entry name" value="INTEGRASE_RECOMBINASE PROTEIN MJ0367-RELATED"/>
    <property type="match status" value="1"/>
</dbReference>
<comment type="similarity">
    <text evidence="1">Belongs to the 'phage' integrase family.</text>
</comment>
<proteinExistence type="inferred from homology"/>
<keyword evidence="8" id="KW-1185">Reference proteome</keyword>
<evidence type="ECO:0000256" key="2">
    <source>
        <dbReference type="ARBA" id="ARBA00023125"/>
    </source>
</evidence>
<feature type="domain" description="Tyr recombinase" evidence="5">
    <location>
        <begin position="192"/>
        <end position="389"/>
    </location>
</feature>
<organism evidence="7 8">
    <name type="scientific">Mycobacterium numidiamassiliense</name>
    <dbReference type="NCBI Taxonomy" id="1841861"/>
    <lineage>
        <taxon>Bacteria</taxon>
        <taxon>Bacillati</taxon>
        <taxon>Actinomycetota</taxon>
        <taxon>Actinomycetes</taxon>
        <taxon>Mycobacteriales</taxon>
        <taxon>Mycobacteriaceae</taxon>
        <taxon>Mycobacterium</taxon>
    </lineage>
</organism>
<protein>
    <recommendedName>
        <fullName evidence="9">Site-specific recombinase XerD</fullName>
    </recommendedName>
</protein>
<evidence type="ECO:0000256" key="4">
    <source>
        <dbReference type="PROSITE-ProRule" id="PRU01248"/>
    </source>
</evidence>
<dbReference type="RefSeq" id="WP_077079108.1">
    <property type="nucleotide sequence ID" value="NZ_FUEZ01000004.1"/>
</dbReference>
<dbReference type="Gene3D" id="1.10.443.10">
    <property type="entry name" value="Intergrase catalytic core"/>
    <property type="match status" value="1"/>
</dbReference>
<evidence type="ECO:0000259" key="5">
    <source>
        <dbReference type="PROSITE" id="PS51898"/>
    </source>
</evidence>
<feature type="domain" description="Core-binding (CB)" evidence="6">
    <location>
        <begin position="69"/>
        <end position="171"/>
    </location>
</feature>
<dbReference type="AlphaFoldDB" id="A0A2U3P966"/>
<dbReference type="InterPro" id="IPR002104">
    <property type="entry name" value="Integrase_catalytic"/>
</dbReference>
<evidence type="ECO:0000256" key="3">
    <source>
        <dbReference type="ARBA" id="ARBA00023172"/>
    </source>
</evidence>
<dbReference type="Gene3D" id="1.10.150.130">
    <property type="match status" value="1"/>
</dbReference>
<dbReference type="PROSITE" id="PS51900">
    <property type="entry name" value="CB"/>
    <property type="match status" value="1"/>
</dbReference>
<evidence type="ECO:0008006" key="9">
    <source>
        <dbReference type="Google" id="ProtNLM"/>
    </source>
</evidence>
<keyword evidence="3" id="KW-0233">DNA recombination</keyword>
<dbReference type="GO" id="GO:0006310">
    <property type="term" value="P:DNA recombination"/>
    <property type="evidence" value="ECO:0007669"/>
    <property type="project" value="UniProtKB-KW"/>
</dbReference>
<dbReference type="GO" id="GO:0003677">
    <property type="term" value="F:DNA binding"/>
    <property type="evidence" value="ECO:0007669"/>
    <property type="project" value="UniProtKB-UniRule"/>
</dbReference>
<accession>A0A2U3P966</accession>